<feature type="region of interest" description="Disordered" evidence="6">
    <location>
        <begin position="1609"/>
        <end position="1732"/>
    </location>
</feature>
<feature type="transmembrane region" description="Helical" evidence="7">
    <location>
        <begin position="1151"/>
        <end position="1177"/>
    </location>
</feature>
<feature type="transmembrane region" description="Helical" evidence="7">
    <location>
        <begin position="2127"/>
        <end position="2146"/>
    </location>
</feature>
<feature type="transmembrane region" description="Helical" evidence="7">
    <location>
        <begin position="604"/>
        <end position="625"/>
    </location>
</feature>
<evidence type="ECO:0000256" key="7">
    <source>
        <dbReference type="SAM" id="Phobius"/>
    </source>
</evidence>
<feature type="region of interest" description="Disordered" evidence="6">
    <location>
        <begin position="1060"/>
        <end position="1089"/>
    </location>
</feature>
<feature type="region of interest" description="Disordered" evidence="6">
    <location>
        <begin position="2012"/>
        <end position="2032"/>
    </location>
</feature>
<feature type="region of interest" description="Disordered" evidence="6">
    <location>
        <begin position="1894"/>
        <end position="1915"/>
    </location>
</feature>
<feature type="region of interest" description="Disordered" evidence="6">
    <location>
        <begin position="1326"/>
        <end position="1372"/>
    </location>
</feature>
<feature type="transmembrane region" description="Helical" evidence="7">
    <location>
        <begin position="337"/>
        <end position="363"/>
    </location>
</feature>
<feature type="compositionally biased region" description="Low complexity" evidence="6">
    <location>
        <begin position="1697"/>
        <end position="1707"/>
    </location>
</feature>
<evidence type="ECO:0000259" key="9">
    <source>
        <dbReference type="Pfam" id="PF23188"/>
    </source>
</evidence>
<keyword evidence="4 7" id="KW-1133">Transmembrane helix</keyword>
<feature type="transmembrane region" description="Helical" evidence="7">
    <location>
        <begin position="2196"/>
        <end position="2215"/>
    </location>
</feature>
<evidence type="ECO:0008006" key="13">
    <source>
        <dbReference type="Google" id="ProtNLM"/>
    </source>
</evidence>
<protein>
    <recommendedName>
        <fullName evidence="13">Piezo non-specific cation channel R-Ras-binding domain-containing protein</fullName>
    </recommendedName>
</protein>
<feature type="transmembrane region" description="Helical" evidence="7">
    <location>
        <begin position="653"/>
        <end position="673"/>
    </location>
</feature>
<feature type="transmembrane region" description="Helical" evidence="7">
    <location>
        <begin position="22"/>
        <end position="51"/>
    </location>
</feature>
<evidence type="ECO:0000256" key="4">
    <source>
        <dbReference type="ARBA" id="ARBA00022989"/>
    </source>
</evidence>
<organism evidence="11 12">
    <name type="scientific">Prototheca wickerhamii</name>
    <dbReference type="NCBI Taxonomy" id="3111"/>
    <lineage>
        <taxon>Eukaryota</taxon>
        <taxon>Viridiplantae</taxon>
        <taxon>Chlorophyta</taxon>
        <taxon>core chlorophytes</taxon>
        <taxon>Trebouxiophyceae</taxon>
        <taxon>Chlorellales</taxon>
        <taxon>Chlorellaceae</taxon>
        <taxon>Prototheca</taxon>
    </lineage>
</organism>
<feature type="transmembrane region" description="Helical" evidence="7">
    <location>
        <begin position="418"/>
        <end position="436"/>
    </location>
</feature>
<dbReference type="InterPro" id="IPR056768">
    <property type="entry name" value="THU_Piezo"/>
</dbReference>
<dbReference type="EMBL" id="JASFZW010000004">
    <property type="protein sequence ID" value="KAK2078733.1"/>
    <property type="molecule type" value="Genomic_DNA"/>
</dbReference>
<feature type="transmembrane region" description="Helical" evidence="7">
    <location>
        <begin position="2653"/>
        <end position="2673"/>
    </location>
</feature>
<feature type="transmembrane region" description="Helical" evidence="7">
    <location>
        <begin position="1294"/>
        <end position="1311"/>
    </location>
</feature>
<evidence type="ECO:0000256" key="5">
    <source>
        <dbReference type="ARBA" id="ARBA00023136"/>
    </source>
</evidence>
<comment type="caution">
    <text evidence="11">The sequence shown here is derived from an EMBL/GenBank/DDBJ whole genome shotgun (WGS) entry which is preliminary data.</text>
</comment>
<reference evidence="11" key="1">
    <citation type="submission" date="2021-01" db="EMBL/GenBank/DDBJ databases">
        <authorList>
            <person name="Eckstrom K.M.E."/>
        </authorList>
    </citation>
    <scope>NUCLEOTIDE SEQUENCE</scope>
    <source>
        <strain evidence="11">UVCC 0001</strain>
    </source>
</reference>
<keyword evidence="5 7" id="KW-0472">Membrane</keyword>
<feature type="domain" description="Piezo transmembrane helical unit" evidence="9">
    <location>
        <begin position="1749"/>
        <end position="1853"/>
    </location>
</feature>
<feature type="domain" description="Piezo non-specific cation channel cap" evidence="8">
    <location>
        <begin position="2449"/>
        <end position="2736"/>
    </location>
</feature>
<feature type="compositionally biased region" description="Low complexity" evidence="6">
    <location>
        <begin position="2018"/>
        <end position="2027"/>
    </location>
</feature>
<evidence type="ECO:0000313" key="12">
    <source>
        <dbReference type="Proteomes" id="UP001255856"/>
    </source>
</evidence>
<dbReference type="InterPro" id="IPR056770">
    <property type="entry name" value="Piezo_THU9_anchor"/>
</dbReference>
<comment type="similarity">
    <text evidence="2">Belongs to the PIEZO (TC 1.A.75) family.</text>
</comment>
<dbReference type="GO" id="GO:0005261">
    <property type="term" value="F:monoatomic cation channel activity"/>
    <property type="evidence" value="ECO:0007669"/>
    <property type="project" value="TreeGrafter"/>
</dbReference>
<dbReference type="InterPro" id="IPR027272">
    <property type="entry name" value="Piezo"/>
</dbReference>
<feature type="transmembrane region" description="Helical" evidence="7">
    <location>
        <begin position="1789"/>
        <end position="1807"/>
    </location>
</feature>
<dbReference type="GO" id="GO:0016020">
    <property type="term" value="C:membrane"/>
    <property type="evidence" value="ECO:0007669"/>
    <property type="project" value="UniProtKB-SubCell"/>
</dbReference>
<dbReference type="GO" id="GO:0071260">
    <property type="term" value="P:cellular response to mechanical stimulus"/>
    <property type="evidence" value="ECO:0007669"/>
    <property type="project" value="TreeGrafter"/>
</dbReference>
<feature type="transmembrane region" description="Helical" evidence="7">
    <location>
        <begin position="1834"/>
        <end position="1855"/>
    </location>
</feature>
<dbReference type="Pfam" id="PF12166">
    <property type="entry name" value="Piezo_cap"/>
    <property type="match status" value="1"/>
</dbReference>
<feature type="transmembrane region" description="Helical" evidence="7">
    <location>
        <begin position="840"/>
        <end position="867"/>
    </location>
</feature>
<dbReference type="InterPro" id="IPR031334">
    <property type="entry name" value="Piezo_cap_dom"/>
</dbReference>
<feature type="compositionally biased region" description="Polar residues" evidence="6">
    <location>
        <begin position="1895"/>
        <end position="1913"/>
    </location>
</feature>
<feature type="transmembrane region" description="Helical" evidence="7">
    <location>
        <begin position="489"/>
        <end position="508"/>
    </location>
</feature>
<accession>A0AAD9IJH8</accession>
<dbReference type="GO" id="GO:0008381">
    <property type="term" value="F:mechanosensitive monoatomic ion channel activity"/>
    <property type="evidence" value="ECO:0007669"/>
    <property type="project" value="InterPro"/>
</dbReference>
<feature type="transmembrane region" description="Helical" evidence="7">
    <location>
        <begin position="63"/>
        <end position="85"/>
    </location>
</feature>
<evidence type="ECO:0000313" key="11">
    <source>
        <dbReference type="EMBL" id="KAK2078733.1"/>
    </source>
</evidence>
<evidence type="ECO:0000259" key="8">
    <source>
        <dbReference type="Pfam" id="PF12166"/>
    </source>
</evidence>
<evidence type="ECO:0000256" key="1">
    <source>
        <dbReference type="ARBA" id="ARBA00004141"/>
    </source>
</evidence>
<sequence>MDASSTGQGPGLGPILPSCTGLLLVAAAFINQGLAILLFAEAWLLVLAPLAVQGRAIGASRQLWRGLVGLVSVVALLMIAAQVAYTSHVPALESVLRFLGLTKVRSRAGLAQAILPVALSFAAGLTQVSSLTQLEAAVTRLARDGFELRSVGPQQRSPRPAFVLSSVDVVSLAVQLTAVLAAPCALALPLLAALSVTVWAGASFRARRPDGSASPALICLSALHVYSGLVVLALFLWQLADRAAGPRAAAAGLVRFQDWAGLTPAARLRQLALLTAFGTLTATRLERIGGLVRRRSARSALDTAAGPSVGQALARVLPAALELAAGTLGAAARAVPAALPCALLGLALALPSLAGLVLASLALPGVLSLGGQPPLLAYAAAACLQLWTLGCYLATAWLPVRAPGAVAAEAGLLALSPAGRAAGLLGAMLALGALLVTDAQWRRRRDAAPDEPDQGPRSPLLPSAGAPPVAARLRARLPSSSGAGVWRRLLWLLTCAAWYAGFPAVYGLQYALGSLRYDGLHAGYLVGLLMLFGGHAVLLRPRLRRVPDGRGPVYASHTHGLLRAAVSLHFVLFYAAMLVYKAFPGGAKALAWPVWRWIGVGDDLAPLQGLPLVGLLFLAAAHDMLTRRIAGHWRHASQHSVLGEFQYPGTSSAARVAVSYGPTMLSLLVYALLLADCRLSALGLVYLALALAALVWQPRRGRWVNVDGCLVLDGSPLVRWLPLTLLSCLACADFALQLALPAAVANPWWAFPPEVARFLEHIGGFSHDQSRREAAVQLLRPTLILGALSAYRWLFGLGTLREQLEGQIIGPEGLEQKRLREQYGFKAFCKRATTLHSSKAIVLVCFAAAMQTPGAIGAVLLLGTVVFPPLLWATESSRAAAGRSYRLLLATQVAAGCWILLQYSAAMPAWSETSAKRFQRLCEWARWLGIACGQGADTISRPQLQRLLVVKVLVLVAVAVKRRSLKWLDQLPSAVRAAGLCGAPCPLFWPVTPEAGDGLARGSSDDWRHLRRQGRDGAFSPRALLVESAPASSLQALAAETKAQARRLWGAFLDSIDWPRGQGAAPGMEPAPSGPTRAPHRAASAEEAGGAEASPFAAAAAGAAGAGPSAAGPSHAPNDAAASARLGQFTALRFAVQDWLETAWQQWNVDLCLLLLLLAAVQSTTVLSLVFLCLLAWAMALPPRRRGAFWRGALIPVLALAVAAQYAVIVGPPPGVKLPFLTRDWAAGDGAARRLVESSGDAALHLAMEYYPEDGSRTPMPFSSSTTAPPLNSLGDARDDVLTWLALRHISRSALWMLFLSYCTAVLQMRYSDWLARAEATTAQPAQRAARIRGAGEGPDAPKASSSRGDDAFPDRPPPPPSVPHLTSAPAGGQPLWRPLTVEAQPDWRWADWARFLLYQHYLDFLLIAVVALCSAEIDVVHAGYLALALYFFRRRLALRQGPHAPFWWLPAYNLLVLAITLLYQTPFETLFDWRPDPDVQACSLPHLLGLFKTRAVGGSLLETGYRGATADVALWVLIRFQTHIFPTQTYADVMCVVAEQEGLAWQRAQEEEAAWKLRQAAAVVESSRRRAARAERVRRLKQGVTASFGRFGVGVSPTALDFAFLEAEEPTSEPNDPLTFPDGGGQASSDEGDDDNGEKASDKAAASEFAAEDLVPEKDLSSKEPPTSSGRQPSAALSFRTAGSDPGDHAVVRTRSSSSSGLESPGASPPPASPPAPKPSRPPPAQSGGSGALVRQLWGRLRRPVRESVLAYVCYAAVFIADCSLLTLYFPLAMFLYALCSMRPSPRFWQVALIYSEFIIIVQYAYQVPSRLGCSFITPQLEYRMEVLGFHRSAVACMPLFVVYLVTLMHTYSLSTWLEAKAQQERAALEARASEEIALCDVEAGGAAAVVNDQGINSGSPGSQASTATGRDSGSKWRAELRATAVAGAASLLEFVLRTATVCERPPYHVLVSLRVPPDMRLARQEDERADDAAGRRACEFIRGELDALRRAAVAAQRRRGGLAAPDLQLHEPVSEPAPLASTSTKAPPPPPDLAAVGPMDLRYVAVVQPAAGDPADMLTVLLEVLPLRGRGGWPLRALSPGETTARALLSQSGKEYAAHDKADAKEDSPPVIVSAENHSRPAKDWYALTAVLDLLAFVYVALFYNKVVASARSLSEITNEHVVPLGYLMTLLTLFMLIVLDRLFYTMGSPLGKAALHAAQMACIFSYCLSLFWSPAASAGARAHLRALMALKCGSFALSAAQLRCGYPPPASYRNGMGRHTFVFMRSVNLWSATAFQVFAAIPFLYELRQLLDWACTPTTLTFQDWLKLEDINVSLYLVAVTRRSRATKPHGQRQPRYSKFFQGTLLFIGLLLLLWVPLLVFSSGNPTYQVPSIVEFGVNVTLSSGGKLSLERDGYVRAEDAPSRRSARAGDGPSRRSARAFPLYASGDRRSSGQWGGDPDSMAPGMSDYDDAQFQLLCNSPDADAYWQLPRPGRASLQGLLQDEADPVLLSFGWLVERDVPPPSNHGGPVCRGQTSLVLADEARLGLLDLLQRGGNASVPILRQRDADEPGNATIALYPRFWHLRGDVCLSQPQQAKPGAAPAAASWDDQWVACNASLEREGPDSDALVWWSFQCDLVDADGRALDAPGDGEPIVAVLDRVQGGFIGQTLSKYGIAGLYTIFVYGIGRFLRLSVSNLRMRIPFEDLPNTRRLVALCQDIYIARAEGELALEEELYWALINIYRLPSVMFELTKREKLD</sequence>
<feature type="transmembrane region" description="Helical" evidence="7">
    <location>
        <begin position="2346"/>
        <end position="2364"/>
    </location>
</feature>
<feature type="domain" description="Piezo THU9 and anchor" evidence="10">
    <location>
        <begin position="2125"/>
        <end position="2365"/>
    </location>
</feature>
<keyword evidence="12" id="KW-1185">Reference proteome</keyword>
<dbReference type="GO" id="GO:0050982">
    <property type="term" value="P:detection of mechanical stimulus"/>
    <property type="evidence" value="ECO:0007669"/>
    <property type="project" value="TreeGrafter"/>
</dbReference>
<feature type="transmembrane region" description="Helical" evidence="7">
    <location>
        <begin position="560"/>
        <end position="584"/>
    </location>
</feature>
<keyword evidence="3 7" id="KW-0812">Transmembrane</keyword>
<feature type="transmembrane region" description="Helical" evidence="7">
    <location>
        <begin position="2270"/>
        <end position="2288"/>
    </location>
</feature>
<dbReference type="PANTHER" id="PTHR13167">
    <property type="entry name" value="PIEZO-TYPE MECHANOSENSITIVE ION CHANNEL COMPONENT"/>
    <property type="match status" value="1"/>
</dbReference>
<feature type="transmembrane region" description="Helical" evidence="7">
    <location>
        <begin position="375"/>
        <end position="398"/>
    </location>
</feature>
<feature type="region of interest" description="Disordered" evidence="6">
    <location>
        <begin position="445"/>
        <end position="465"/>
    </location>
</feature>
<evidence type="ECO:0000256" key="3">
    <source>
        <dbReference type="ARBA" id="ARBA00022692"/>
    </source>
</evidence>
<feature type="transmembrane region" description="Helical" evidence="7">
    <location>
        <begin position="216"/>
        <end position="237"/>
    </location>
</feature>
<feature type="transmembrane region" description="Helical" evidence="7">
    <location>
        <begin position="2166"/>
        <end position="2187"/>
    </location>
</feature>
<feature type="compositionally biased region" description="Pro residues" evidence="6">
    <location>
        <begin position="1708"/>
        <end position="1726"/>
    </location>
</feature>
<dbReference type="GO" id="GO:0042391">
    <property type="term" value="P:regulation of membrane potential"/>
    <property type="evidence" value="ECO:0007669"/>
    <property type="project" value="TreeGrafter"/>
</dbReference>
<proteinExistence type="inferred from homology"/>
<feature type="transmembrane region" description="Helical" evidence="7">
    <location>
        <begin position="1189"/>
        <end position="1209"/>
    </location>
</feature>
<evidence type="ECO:0000256" key="6">
    <source>
        <dbReference type="SAM" id="MobiDB-lite"/>
    </source>
</evidence>
<feature type="transmembrane region" description="Helical" evidence="7">
    <location>
        <begin position="1445"/>
        <end position="1464"/>
    </location>
</feature>
<dbReference type="PANTHER" id="PTHR13167:SF25">
    <property type="entry name" value="PIEZO-TYPE MECHANOSENSITIVE ION CHANNEL COMPONENT"/>
    <property type="match status" value="1"/>
</dbReference>
<feature type="transmembrane region" description="Helical" evidence="7">
    <location>
        <begin position="520"/>
        <end position="539"/>
    </location>
</feature>
<feature type="transmembrane region" description="Helical" evidence="7">
    <location>
        <begin position="1405"/>
        <end position="1433"/>
    </location>
</feature>
<feature type="region of interest" description="Disordered" evidence="6">
    <location>
        <begin position="2402"/>
        <end position="2449"/>
    </location>
</feature>
<comment type="subcellular location">
    <subcellularLocation>
        <location evidence="1">Membrane</location>
        <topology evidence="1">Multi-pass membrane protein</topology>
    </subcellularLocation>
</comment>
<dbReference type="Pfam" id="PF23188">
    <property type="entry name" value="THU_Piezo1"/>
    <property type="match status" value="1"/>
</dbReference>
<gene>
    <name evidence="11" type="ORF">QBZ16_003573</name>
</gene>
<feature type="transmembrane region" description="Helical" evidence="7">
    <location>
        <begin position="679"/>
        <end position="696"/>
    </location>
</feature>
<evidence type="ECO:0000256" key="2">
    <source>
        <dbReference type="ARBA" id="ARBA00007821"/>
    </source>
</evidence>
<dbReference type="Pfam" id="PF24874">
    <property type="entry name" value="Piezo_THU9_anchor"/>
    <property type="match status" value="1"/>
</dbReference>
<name>A0AAD9IJH8_PROWI</name>
<dbReference type="Proteomes" id="UP001255856">
    <property type="component" value="Unassembled WGS sequence"/>
</dbReference>
<feature type="transmembrane region" description="Helical" evidence="7">
    <location>
        <begin position="1750"/>
        <end position="1777"/>
    </location>
</feature>
<feature type="compositionally biased region" description="Low complexity" evidence="6">
    <location>
        <begin position="1644"/>
        <end position="1654"/>
    </location>
</feature>
<evidence type="ECO:0000259" key="10">
    <source>
        <dbReference type="Pfam" id="PF24874"/>
    </source>
</evidence>